<dbReference type="Gene3D" id="1.10.443.10">
    <property type="entry name" value="Intergrase catalytic core"/>
    <property type="match status" value="1"/>
</dbReference>
<dbReference type="PANTHER" id="PTHR30349">
    <property type="entry name" value="PHAGE INTEGRASE-RELATED"/>
    <property type="match status" value="1"/>
</dbReference>
<comment type="caution">
    <text evidence="9">The sequence shown here is derived from an EMBL/GenBank/DDBJ whole genome shotgun (WGS) entry which is preliminary data.</text>
</comment>
<dbReference type="Pfam" id="PF00589">
    <property type="entry name" value="Phage_integrase"/>
    <property type="match status" value="1"/>
</dbReference>
<dbReference type="GO" id="GO:0006310">
    <property type="term" value="P:DNA recombination"/>
    <property type="evidence" value="ECO:0007669"/>
    <property type="project" value="UniProtKB-KW"/>
</dbReference>
<gene>
    <name evidence="9" type="ORF">SH1V18_02810</name>
</gene>
<keyword evidence="3" id="KW-0229">DNA integration</keyword>
<evidence type="ECO:0000256" key="5">
    <source>
        <dbReference type="ARBA" id="ARBA00023172"/>
    </source>
</evidence>
<dbReference type="InterPro" id="IPR013762">
    <property type="entry name" value="Integrase-like_cat_sf"/>
</dbReference>
<evidence type="ECO:0000313" key="10">
    <source>
        <dbReference type="Proteomes" id="UP001144256"/>
    </source>
</evidence>
<keyword evidence="4 6" id="KW-0238">DNA-binding</keyword>
<comment type="similarity">
    <text evidence="2">Belongs to the 'phage' integrase family.</text>
</comment>
<keyword evidence="10" id="KW-1185">Reference proteome</keyword>
<evidence type="ECO:0000256" key="6">
    <source>
        <dbReference type="PROSITE-ProRule" id="PRU01248"/>
    </source>
</evidence>
<dbReference type="InterPro" id="IPR002104">
    <property type="entry name" value="Integrase_catalytic"/>
</dbReference>
<name>A0A9W5Y886_9FIRM</name>
<comment type="function">
    <text evidence="1">Site-specific tyrosine recombinase, which acts by catalyzing the cutting and rejoining of the recombining DNA molecules.</text>
</comment>
<sequence length="301" mass="34821">MINCKYNTQDYYNRIINNHIKPALGIYKLKTITPARLQEFINQKHISGYSKNSIVNFYGVLSVAFKAAVYPYQFIKINPMHYVKVPRTQNHDRGKDDLKVITMHDFNTIIKRFSYGNTFYVPIQIGFNTGMRAGEVCALTWDCIDLRNNSIKILKTLIGKGKGIWELGTPKTKTSYRTITIGTTLNNILKKHHKWQLENKLRYGKYYTDSNYVCTKENGKLITTDSIKYLSRVVNYELGINFNFHSLRHTHATMLLEAGANIKDIQEILGHAKLSTTMDTYSHVTNKMKKETVEIFENTIK</sequence>
<dbReference type="GO" id="GO:0015074">
    <property type="term" value="P:DNA integration"/>
    <property type="evidence" value="ECO:0007669"/>
    <property type="project" value="UniProtKB-KW"/>
</dbReference>
<feature type="domain" description="Core-binding (CB)" evidence="8">
    <location>
        <begin position="1"/>
        <end position="69"/>
    </location>
</feature>
<dbReference type="SUPFAM" id="SSF56349">
    <property type="entry name" value="DNA breaking-rejoining enzymes"/>
    <property type="match status" value="1"/>
</dbReference>
<evidence type="ECO:0000313" key="9">
    <source>
        <dbReference type="EMBL" id="GKX27801.1"/>
    </source>
</evidence>
<dbReference type="InterPro" id="IPR010998">
    <property type="entry name" value="Integrase_recombinase_N"/>
</dbReference>
<dbReference type="InterPro" id="IPR050090">
    <property type="entry name" value="Tyrosine_recombinase_XerCD"/>
</dbReference>
<keyword evidence="5" id="KW-0233">DNA recombination</keyword>
<evidence type="ECO:0000256" key="3">
    <source>
        <dbReference type="ARBA" id="ARBA00022908"/>
    </source>
</evidence>
<organism evidence="9 10">
    <name type="scientific">Vallitalea longa</name>
    <dbReference type="NCBI Taxonomy" id="2936439"/>
    <lineage>
        <taxon>Bacteria</taxon>
        <taxon>Bacillati</taxon>
        <taxon>Bacillota</taxon>
        <taxon>Clostridia</taxon>
        <taxon>Lachnospirales</taxon>
        <taxon>Vallitaleaceae</taxon>
        <taxon>Vallitalea</taxon>
    </lineage>
</organism>
<dbReference type="GO" id="GO:0003677">
    <property type="term" value="F:DNA binding"/>
    <property type="evidence" value="ECO:0007669"/>
    <property type="project" value="UniProtKB-UniRule"/>
</dbReference>
<evidence type="ECO:0000259" key="8">
    <source>
        <dbReference type="PROSITE" id="PS51900"/>
    </source>
</evidence>
<proteinExistence type="inferred from homology"/>
<evidence type="ECO:0000256" key="2">
    <source>
        <dbReference type="ARBA" id="ARBA00008857"/>
    </source>
</evidence>
<accession>A0A9W5Y886</accession>
<dbReference type="CDD" id="cd01189">
    <property type="entry name" value="INT_ICEBs1_C_like"/>
    <property type="match status" value="1"/>
</dbReference>
<dbReference type="InterPro" id="IPR004107">
    <property type="entry name" value="Integrase_SAM-like_N"/>
</dbReference>
<dbReference type="PANTHER" id="PTHR30349:SF64">
    <property type="entry name" value="PROPHAGE INTEGRASE INTD-RELATED"/>
    <property type="match status" value="1"/>
</dbReference>
<dbReference type="PROSITE" id="PS51898">
    <property type="entry name" value="TYR_RECOMBINASE"/>
    <property type="match status" value="1"/>
</dbReference>
<evidence type="ECO:0000256" key="4">
    <source>
        <dbReference type="ARBA" id="ARBA00023125"/>
    </source>
</evidence>
<protein>
    <submittedName>
        <fullName evidence="9">Site-specific integrase</fullName>
    </submittedName>
</protein>
<dbReference type="Proteomes" id="UP001144256">
    <property type="component" value="Unassembled WGS sequence"/>
</dbReference>
<dbReference type="InterPro" id="IPR011010">
    <property type="entry name" value="DNA_brk_join_enz"/>
</dbReference>
<dbReference type="Gene3D" id="1.10.150.130">
    <property type="match status" value="1"/>
</dbReference>
<dbReference type="PROSITE" id="PS51900">
    <property type="entry name" value="CB"/>
    <property type="match status" value="1"/>
</dbReference>
<reference evidence="9" key="1">
    <citation type="submission" date="2022-06" db="EMBL/GenBank/DDBJ databases">
        <title>Vallitalea longa sp. nov., an anaerobic bacterium isolated from marine sediment.</title>
        <authorList>
            <person name="Hirano S."/>
            <person name="Terahara T."/>
            <person name="Mori K."/>
            <person name="Hamada M."/>
            <person name="Matsumoto R."/>
            <person name="Kobayashi T."/>
        </authorList>
    </citation>
    <scope>NUCLEOTIDE SEQUENCE</scope>
    <source>
        <strain evidence="9">SH18-1</strain>
    </source>
</reference>
<evidence type="ECO:0000259" key="7">
    <source>
        <dbReference type="PROSITE" id="PS51898"/>
    </source>
</evidence>
<dbReference type="InterPro" id="IPR044068">
    <property type="entry name" value="CB"/>
</dbReference>
<dbReference type="Pfam" id="PF14659">
    <property type="entry name" value="Phage_int_SAM_3"/>
    <property type="match status" value="1"/>
</dbReference>
<feature type="domain" description="Tyr recombinase" evidence="7">
    <location>
        <begin position="96"/>
        <end position="294"/>
    </location>
</feature>
<dbReference type="AlphaFoldDB" id="A0A9W5Y886"/>
<dbReference type="EMBL" id="BRLB01000001">
    <property type="protein sequence ID" value="GKX27801.1"/>
    <property type="molecule type" value="Genomic_DNA"/>
</dbReference>
<evidence type="ECO:0000256" key="1">
    <source>
        <dbReference type="ARBA" id="ARBA00003283"/>
    </source>
</evidence>